<keyword evidence="7" id="KW-0418">Kinase</keyword>
<dbReference type="HAMAP" id="MF_00728">
    <property type="entry name" value="EzrA"/>
    <property type="match status" value="1"/>
</dbReference>
<evidence type="ECO:0000256" key="4">
    <source>
        <dbReference type="ARBA" id="ARBA00023136"/>
    </source>
</evidence>
<feature type="coiled-coil region" evidence="6">
    <location>
        <begin position="121"/>
        <end position="187"/>
    </location>
</feature>
<dbReference type="GO" id="GO:0016301">
    <property type="term" value="F:kinase activity"/>
    <property type="evidence" value="ECO:0007669"/>
    <property type="project" value="UniProtKB-KW"/>
</dbReference>
<feature type="topological domain" description="Extracellular" evidence="6">
    <location>
        <begin position="1"/>
        <end position="4"/>
    </location>
</feature>
<feature type="topological domain" description="Cytoplasmic" evidence="6">
    <location>
        <begin position="24"/>
        <end position="568"/>
    </location>
</feature>
<evidence type="ECO:0000256" key="5">
    <source>
        <dbReference type="ARBA" id="ARBA00023210"/>
    </source>
</evidence>
<keyword evidence="1 6" id="KW-0812">Transmembrane</keyword>
<dbReference type="GO" id="GO:0005886">
    <property type="term" value="C:plasma membrane"/>
    <property type="evidence" value="ECO:0007669"/>
    <property type="project" value="UniProtKB-SubCell"/>
</dbReference>
<comment type="caution">
    <text evidence="7">The sequence shown here is derived from an EMBL/GenBank/DDBJ whole genome shotgun (WGS) entry which is preliminary data.</text>
</comment>
<dbReference type="EMBL" id="WKOD01000001">
    <property type="protein sequence ID" value="MSA67532.1"/>
    <property type="molecule type" value="Genomic_DNA"/>
</dbReference>
<evidence type="ECO:0000313" key="7">
    <source>
        <dbReference type="EMBL" id="MSA67532.1"/>
    </source>
</evidence>
<comment type="subcellular location">
    <subcellularLocation>
        <location evidence="6">Cell membrane</location>
        <topology evidence="6">Single-pass membrane protein</topology>
    </subcellularLocation>
    <text evidence="6">Colocalized with FtsZ to the nascent septal site.</text>
</comment>
<dbReference type="GO" id="GO:0000921">
    <property type="term" value="P:septin ring assembly"/>
    <property type="evidence" value="ECO:0007669"/>
    <property type="project" value="InterPro"/>
</dbReference>
<reference evidence="7" key="1">
    <citation type="journal article" date="2019" name="Nat. Med.">
        <title>A library of human gut bacterial isolates paired with longitudinal multiomics data enables mechanistic microbiome research.</title>
        <authorList>
            <person name="Poyet M."/>
            <person name="Groussin M."/>
            <person name="Gibbons S.M."/>
            <person name="Avila-Pacheco J."/>
            <person name="Jiang X."/>
            <person name="Kearney S.M."/>
            <person name="Perrotta A.R."/>
            <person name="Berdy B."/>
            <person name="Zhao S."/>
            <person name="Lieberman T.D."/>
            <person name="Swanson P.K."/>
            <person name="Smith M."/>
            <person name="Roesemann S."/>
            <person name="Alexander J.E."/>
            <person name="Rich S.A."/>
            <person name="Livny J."/>
            <person name="Vlamakis H."/>
            <person name="Clish C."/>
            <person name="Bullock K."/>
            <person name="Deik A."/>
            <person name="Scott J."/>
            <person name="Pierce K.A."/>
            <person name="Xavier R.J."/>
            <person name="Alm E.J."/>
        </authorList>
    </citation>
    <scope>NUCLEOTIDE SEQUENCE</scope>
    <source>
        <strain evidence="7">BIOML-A18</strain>
    </source>
</reference>
<protein>
    <recommendedName>
        <fullName evidence="6">Septation ring formation regulator EzrA</fullName>
    </recommendedName>
</protein>
<keyword evidence="5 6" id="KW-0717">Septation</keyword>
<name>A0A6A8HGZ6_9LACO</name>
<proteinExistence type="inferred from homology"/>
<evidence type="ECO:0000256" key="1">
    <source>
        <dbReference type="ARBA" id="ARBA00022692"/>
    </source>
</evidence>
<comment type="function">
    <text evidence="6">Negative regulator of FtsZ ring formation; modulates the frequency and position of FtsZ ring formation. Inhibits FtsZ ring formation at polar sites. Interacts either with FtsZ or with one of its binding partners to promote depolymerization.</text>
</comment>
<dbReference type="GO" id="GO:0000917">
    <property type="term" value="P:division septum assembly"/>
    <property type="evidence" value="ECO:0007669"/>
    <property type="project" value="UniProtKB-KW"/>
</dbReference>
<dbReference type="InterPro" id="IPR010379">
    <property type="entry name" value="EzrA"/>
</dbReference>
<sequence length="568" mass="67268">MMMAILMTIIALAVVLYAAAMVFKRRYKMRAEEVRNQVESIEKASLDADFAKLSQMTLSGDSLTEVENMDKSYHYLMNRRLPEIIEELDEIDEQIEGYHVFLSKTGLETIRKKTMDAISQYRELAAKVSRIKKQAESHQEAVKELKDKYQRIRKILLTKNFSYGQSIDALESSMQNLENLFEDYMKVLEKGDLKKTDEILSELRQKTRVLETALDKIPPIYKNYKNVYPEQMTEIKEAIRKMKEERYEFEFDSEKVISETDDQIKRLDEGLAKIEVEDCELLDNKIYENIEKLYDAIEKEYNAKLRFDKRLSYFKDFMEHARKQERELLIELDRLSMNYVFNHNEPENAHSLDDTLKRIEKWYQGYENRDEEMSICYSEYYSRMLENLQNLTNIEKRQKEIFDSVASLFKDEQDAKRAIQNFDAEMHRLKRSIDNLNLPGLSNEYQQYFLKVSTEIVDLANDLGKIQVDMDQIEHDLINTQSDLDVLEKKTQEIIDASTLAQECIQYANRYRGESEEVANAQKEAIRLFEKCDYIKSLDTIAHILEKVDENSYRRIEASYKKKSKYQS</sequence>
<evidence type="ECO:0000256" key="3">
    <source>
        <dbReference type="ARBA" id="ARBA00023054"/>
    </source>
</evidence>
<organism evidence="7">
    <name type="scientific">Ligilactobacillus ruminis</name>
    <dbReference type="NCBI Taxonomy" id="1623"/>
    <lineage>
        <taxon>Bacteria</taxon>
        <taxon>Bacillati</taxon>
        <taxon>Bacillota</taxon>
        <taxon>Bacilli</taxon>
        <taxon>Lactobacillales</taxon>
        <taxon>Lactobacillaceae</taxon>
        <taxon>Ligilactobacillus</taxon>
    </lineage>
</organism>
<dbReference type="RefSeq" id="WP_154236451.1">
    <property type="nucleotide sequence ID" value="NZ_WKNS01000001.1"/>
</dbReference>
<accession>A0A6A8HGZ6</accession>
<gene>
    <name evidence="6" type="primary">ezrA</name>
    <name evidence="7" type="ORF">GKC89_00025</name>
</gene>
<evidence type="ECO:0000256" key="6">
    <source>
        <dbReference type="HAMAP-Rule" id="MF_00728"/>
    </source>
</evidence>
<keyword evidence="4 6" id="KW-0472">Membrane</keyword>
<keyword evidence="6" id="KW-1003">Cell membrane</keyword>
<evidence type="ECO:0000256" key="2">
    <source>
        <dbReference type="ARBA" id="ARBA00022989"/>
    </source>
</evidence>
<keyword evidence="6" id="KW-0131">Cell cycle</keyword>
<dbReference type="Pfam" id="PF06160">
    <property type="entry name" value="EzrA"/>
    <property type="match status" value="1"/>
</dbReference>
<keyword evidence="3 6" id="KW-0175">Coiled coil</keyword>
<dbReference type="GO" id="GO:0005940">
    <property type="term" value="C:septin ring"/>
    <property type="evidence" value="ECO:0007669"/>
    <property type="project" value="InterPro"/>
</dbReference>
<keyword evidence="6" id="KW-0132">Cell division</keyword>
<keyword evidence="2 6" id="KW-1133">Transmembrane helix</keyword>
<keyword evidence="7" id="KW-0808">Transferase</keyword>
<dbReference type="AlphaFoldDB" id="A0A6A8HGZ6"/>
<comment type="similarity">
    <text evidence="6">Belongs to the EzrA family.</text>
</comment>